<accession>A0A922DLM9</accession>
<reference evidence="1" key="1">
    <citation type="submission" date="2021-01" db="EMBL/GenBank/DDBJ databases">
        <authorList>
            <person name="Lovell J.T."/>
            <person name="Bentley N."/>
            <person name="Bhattarai G."/>
            <person name="Jenkins J.W."/>
            <person name="Sreedasyam A."/>
            <person name="Alarcon Y."/>
            <person name="Bock C."/>
            <person name="Boston L."/>
            <person name="Carlson J."/>
            <person name="Cervantes K."/>
            <person name="Clermont K."/>
            <person name="Krom N."/>
            <person name="Kubenka K."/>
            <person name="Mamidi S."/>
            <person name="Mattison C."/>
            <person name="Monteros M."/>
            <person name="Pisani C."/>
            <person name="Plott C."/>
            <person name="Rajasekar S."/>
            <person name="Rhein H.S."/>
            <person name="Rohla C."/>
            <person name="Song M."/>
            <person name="Hilaire R.S."/>
            <person name="Shu S."/>
            <person name="Wells L."/>
            <person name="Wang X."/>
            <person name="Webber J."/>
            <person name="Heerema R.J."/>
            <person name="Klein P."/>
            <person name="Conner P."/>
            <person name="Grauke L."/>
            <person name="Grimwood J."/>
            <person name="Schmutz J."/>
            <person name="Randall J.J."/>
        </authorList>
    </citation>
    <scope>NUCLEOTIDE SEQUENCE</scope>
    <source>
        <tissue evidence="1">Leaf</tissue>
    </source>
</reference>
<comment type="caution">
    <text evidence="1">The sequence shown here is derived from an EMBL/GenBank/DDBJ whole genome shotgun (WGS) entry which is preliminary data.</text>
</comment>
<name>A0A922DLM9_CARIL</name>
<protein>
    <submittedName>
        <fullName evidence="1">Uncharacterized protein</fullName>
    </submittedName>
</protein>
<dbReference type="PANTHER" id="PTHR33240">
    <property type="entry name" value="OS08G0508500 PROTEIN"/>
    <property type="match status" value="1"/>
</dbReference>
<organism evidence="1 2">
    <name type="scientific">Carya illinoinensis</name>
    <name type="common">Pecan</name>
    <dbReference type="NCBI Taxonomy" id="32201"/>
    <lineage>
        <taxon>Eukaryota</taxon>
        <taxon>Viridiplantae</taxon>
        <taxon>Streptophyta</taxon>
        <taxon>Embryophyta</taxon>
        <taxon>Tracheophyta</taxon>
        <taxon>Spermatophyta</taxon>
        <taxon>Magnoliopsida</taxon>
        <taxon>eudicotyledons</taxon>
        <taxon>Gunneridae</taxon>
        <taxon>Pentapetalae</taxon>
        <taxon>rosids</taxon>
        <taxon>fabids</taxon>
        <taxon>Fagales</taxon>
        <taxon>Juglandaceae</taxon>
        <taxon>Carya</taxon>
    </lineage>
</organism>
<dbReference type="PANTHER" id="PTHR33240:SF17">
    <property type="entry name" value="EUKARYOTIC PEPTIDE CHAIN RELEASE FACTOR GTP-BINDING SUBUNIT-LIKE"/>
    <property type="match status" value="1"/>
</dbReference>
<proteinExistence type="predicted"/>
<evidence type="ECO:0000313" key="1">
    <source>
        <dbReference type="EMBL" id="KAG6686591.1"/>
    </source>
</evidence>
<gene>
    <name evidence="1" type="ORF">I3842_11G028100</name>
</gene>
<dbReference type="AlphaFoldDB" id="A0A922DLM9"/>
<sequence>MGPGAQRPNPGPSRITISFNEKDEEGILHPHDDALVVTMQVVNFTLQRILVNNGSSPSILRQASVPLKGFTGDVVQPMGVIPLSVLSGKAPRTQVTMADFLVVKALSSYNAIVGRPTLNNLRVVTSTYHFKMKFPTNLGVGEIRGEQVLARECYARKLRHEVKMVASANKVGRGVEPSSPCNLAKWDKEIWDEEALCQVEPNEPLKLVSVDAQRLGPSG</sequence>
<dbReference type="EMBL" id="CM031835">
    <property type="protein sequence ID" value="KAG6686591.1"/>
    <property type="molecule type" value="Genomic_DNA"/>
</dbReference>
<dbReference type="Proteomes" id="UP000811246">
    <property type="component" value="Chromosome 11"/>
</dbReference>
<evidence type="ECO:0000313" key="2">
    <source>
        <dbReference type="Proteomes" id="UP000811246"/>
    </source>
</evidence>